<dbReference type="STRING" id="168276.SAMN05444580_104182"/>
<name>A0A1G6UGG6_9NOCA</name>
<sequence length="723" mass="76049">MNSVSWRTHLADVDWPMLEHAYGDASDVPGWIEGLAGAETVEESLHELWAAVLHQGTLYDSTAPAMASIASLLGARQTADAESTAWLLLMFADAVRACEHVEVDDAETAALVRSGRDSLIGIAALVRPLIADDGPEAAAAALLQAAARTADSAALDALAARASARPTGQVEQACVAALTTLGVDVSAALADGDPGLVMAATLARIAAGSTETTDLDALVAGWELAVEVAPRIAFGVGNLPEWLSTVNPEASADVLAALPTPDEATIAGLVDVVIGSRSNAPAAVRRLLALAALPEARPEAMMTALRQCPPTPEVCDLLVALAERVTTGGTSAIGSSTFDVDARADSAFALLRAGDGRWARPMAQALLTNPAARGLMVATSASGRSALGHALVREHAPSATMLIAGIRQALRQEPPVDPSRDGAGHLIELLASWPAEATAGALPEVRELLTVAPKQAADALATWGDTTSIDRVREATVTGDATVLLALARLTKDPDDFRRVLDADLEHKESAVLAHWADRADPRFLDWCRSLVGTNAATSDYQRDDQLTSLRILAAFDSGEAATGWPVLRSIIDAGRGPIEEAIGLALDWRAQQWLPPEAHTDFEALLADLVVTDRKNYNGPLVKTSTAAAIALLDLGLTLPGTPARIVKVVACAVTDRWARELGLRLTERLAGAPETVRRAVAKKLRSLVDRDERFDSSGDIAVEDERTLARLRPLLQDLEAE</sequence>
<dbReference type="RefSeq" id="WP_072844664.1">
    <property type="nucleotide sequence ID" value="NZ_FNAB01000004.1"/>
</dbReference>
<evidence type="ECO:0000313" key="2">
    <source>
        <dbReference type="Proteomes" id="UP000199417"/>
    </source>
</evidence>
<reference evidence="1 2" key="1">
    <citation type="submission" date="2016-10" db="EMBL/GenBank/DDBJ databases">
        <authorList>
            <person name="de Groot N.N."/>
        </authorList>
    </citation>
    <scope>NUCLEOTIDE SEQUENCE [LARGE SCALE GENOMIC DNA]</scope>
    <source>
        <strain evidence="1 2">JCM 11308</strain>
    </source>
</reference>
<evidence type="ECO:0008006" key="3">
    <source>
        <dbReference type="Google" id="ProtNLM"/>
    </source>
</evidence>
<protein>
    <recommendedName>
        <fullName evidence="3">HEAT repeat-containing protein</fullName>
    </recommendedName>
</protein>
<dbReference type="EMBL" id="FNAB01000004">
    <property type="protein sequence ID" value="SDD40361.1"/>
    <property type="molecule type" value="Genomic_DNA"/>
</dbReference>
<gene>
    <name evidence="1" type="ORF">SAMN05444580_104182</name>
</gene>
<organism evidence="1 2">
    <name type="scientific">Rhodococcus tukisamuensis</name>
    <dbReference type="NCBI Taxonomy" id="168276"/>
    <lineage>
        <taxon>Bacteria</taxon>
        <taxon>Bacillati</taxon>
        <taxon>Actinomycetota</taxon>
        <taxon>Actinomycetes</taxon>
        <taxon>Mycobacteriales</taxon>
        <taxon>Nocardiaceae</taxon>
        <taxon>Rhodococcus</taxon>
    </lineage>
</organism>
<keyword evidence="2" id="KW-1185">Reference proteome</keyword>
<evidence type="ECO:0000313" key="1">
    <source>
        <dbReference type="EMBL" id="SDD40361.1"/>
    </source>
</evidence>
<proteinExistence type="predicted"/>
<dbReference type="Proteomes" id="UP000199417">
    <property type="component" value="Unassembled WGS sequence"/>
</dbReference>
<dbReference type="AlphaFoldDB" id="A0A1G6UGG6"/>
<accession>A0A1G6UGG6</accession>